<name>A0ABQ4P9B2_9GAMM</name>
<accession>A0ABQ4P9B2</accession>
<dbReference type="RefSeq" id="WP_220780397.1">
    <property type="nucleotide sequence ID" value="NZ_BPEY01000017.1"/>
</dbReference>
<protein>
    <submittedName>
        <fullName evidence="1">Uncharacterized protein</fullName>
    </submittedName>
</protein>
<dbReference type="EMBL" id="BPEY01000017">
    <property type="protein sequence ID" value="GIU43736.1"/>
    <property type="molecule type" value="Genomic_DNA"/>
</dbReference>
<sequence>MINEMDELFSQVRTAHRLLAAYYQRLLPTIEQIALEADTEFYFWKPQCFSAPGQSNSNPFKKWQWDLLPAVVTRYVFKNVNELKTVTKGDYILEFIVINDSGVNDEQCSGQPDALNLKVAVADAKSVLRVAIYRALEDVDAGFYQEWEAGRYPDYSDGVDIEIDNKFAKYGFEIPLESLMTECGVASIKETIEHYLAKTKQVELPAHKSES</sequence>
<dbReference type="Proteomes" id="UP000887104">
    <property type="component" value="Unassembled WGS sequence"/>
</dbReference>
<comment type="caution">
    <text evidence="1">The sequence shown here is derived from an EMBL/GenBank/DDBJ whole genome shotgun (WGS) entry which is preliminary data.</text>
</comment>
<keyword evidence="2" id="KW-1185">Reference proteome</keyword>
<evidence type="ECO:0000313" key="2">
    <source>
        <dbReference type="Proteomes" id="UP000887104"/>
    </source>
</evidence>
<proteinExistence type="predicted"/>
<gene>
    <name evidence="1" type="ORF">TUM4438_13320</name>
</gene>
<organism evidence="1 2">
    <name type="scientific">Shewanella sairae</name>
    <dbReference type="NCBI Taxonomy" id="190310"/>
    <lineage>
        <taxon>Bacteria</taxon>
        <taxon>Pseudomonadati</taxon>
        <taxon>Pseudomonadota</taxon>
        <taxon>Gammaproteobacteria</taxon>
        <taxon>Alteromonadales</taxon>
        <taxon>Shewanellaceae</taxon>
        <taxon>Shewanella</taxon>
    </lineage>
</organism>
<reference evidence="1" key="1">
    <citation type="submission" date="2021-05" db="EMBL/GenBank/DDBJ databases">
        <title>Molecular characterization for Shewanella algae harboring chromosomal blaOXA-55-like strains isolated from clinical and environment sample.</title>
        <authorList>
            <person name="Ohama Y."/>
            <person name="Aoki K."/>
            <person name="Harada S."/>
            <person name="Moriya K."/>
            <person name="Ishii Y."/>
            <person name="Tateda K."/>
        </authorList>
    </citation>
    <scope>NUCLEOTIDE SEQUENCE</scope>
    <source>
        <strain evidence="1">JCM 11563</strain>
    </source>
</reference>
<evidence type="ECO:0000313" key="1">
    <source>
        <dbReference type="EMBL" id="GIU43736.1"/>
    </source>
</evidence>